<reference evidence="13" key="1">
    <citation type="submission" date="2016-10" db="EMBL/GenBank/DDBJ databases">
        <title>The complete genome sequence of the rumen bacterium Butyrivibrio hungatei MB2003.</title>
        <authorList>
            <person name="Palevich N."/>
            <person name="Kelly W.J."/>
            <person name="Leahy S.C."/>
            <person name="Altermann E."/>
            <person name="Rakonjac J."/>
            <person name="Attwood G.T."/>
        </authorList>
    </citation>
    <scope>NUCLEOTIDE SEQUENCE [LARGE SCALE GENOMIC DNA]</scope>
    <source>
        <strain evidence="13">MB2003</strain>
    </source>
</reference>
<dbReference type="SUPFAM" id="SSF53613">
    <property type="entry name" value="Ribokinase-like"/>
    <property type="match status" value="1"/>
</dbReference>
<evidence type="ECO:0000256" key="9">
    <source>
        <dbReference type="ARBA" id="ARBA00022842"/>
    </source>
</evidence>
<dbReference type="Pfam" id="PF02110">
    <property type="entry name" value="HK"/>
    <property type="match status" value="1"/>
</dbReference>
<evidence type="ECO:0000256" key="7">
    <source>
        <dbReference type="ARBA" id="ARBA00022777"/>
    </source>
</evidence>
<keyword evidence="7 11" id="KW-0418">Kinase</keyword>
<feature type="binding site" evidence="11">
    <location>
        <position position="201"/>
    </location>
    <ligand>
        <name>substrate</name>
    </ligand>
</feature>
<feature type="binding site" evidence="11">
    <location>
        <position position="39"/>
    </location>
    <ligand>
        <name>substrate</name>
    </ligand>
</feature>
<dbReference type="CDD" id="cd01170">
    <property type="entry name" value="THZ_kinase"/>
    <property type="match status" value="1"/>
</dbReference>
<feature type="binding site" evidence="11">
    <location>
        <position position="126"/>
    </location>
    <ligand>
        <name>ATP</name>
        <dbReference type="ChEBI" id="CHEBI:30616"/>
    </ligand>
</feature>
<evidence type="ECO:0000313" key="12">
    <source>
        <dbReference type="EMBL" id="AOZ97149.1"/>
    </source>
</evidence>
<comment type="function">
    <text evidence="11">Catalyzes the phosphorylation of the hydroxyl group of 4-methyl-5-beta-hydroxyethylthiazole (THZ).</text>
</comment>
<keyword evidence="10 11" id="KW-0784">Thiamine biosynthesis</keyword>
<dbReference type="Proteomes" id="UP000179284">
    <property type="component" value="Chromosome I"/>
</dbReference>
<evidence type="ECO:0000256" key="4">
    <source>
        <dbReference type="ARBA" id="ARBA00022679"/>
    </source>
</evidence>
<evidence type="ECO:0000256" key="3">
    <source>
        <dbReference type="ARBA" id="ARBA00004868"/>
    </source>
</evidence>
<dbReference type="AlphaFoldDB" id="A0A1D9P3P5"/>
<organism evidence="12 13">
    <name type="scientific">Butyrivibrio hungatei</name>
    <dbReference type="NCBI Taxonomy" id="185008"/>
    <lineage>
        <taxon>Bacteria</taxon>
        <taxon>Bacillati</taxon>
        <taxon>Bacillota</taxon>
        <taxon>Clostridia</taxon>
        <taxon>Lachnospirales</taxon>
        <taxon>Lachnospiraceae</taxon>
        <taxon>Butyrivibrio</taxon>
    </lineage>
</organism>
<proteinExistence type="inferred from homology"/>
<dbReference type="GO" id="GO:0009228">
    <property type="term" value="P:thiamine biosynthetic process"/>
    <property type="evidence" value="ECO:0007669"/>
    <property type="project" value="UniProtKB-KW"/>
</dbReference>
<keyword evidence="9 11" id="KW-0460">Magnesium</keyword>
<keyword evidence="4 11" id="KW-0808">Transferase</keyword>
<dbReference type="OrthoDB" id="9778146at2"/>
<evidence type="ECO:0000256" key="6">
    <source>
        <dbReference type="ARBA" id="ARBA00022741"/>
    </source>
</evidence>
<dbReference type="RefSeq" id="WP_071176770.1">
    <property type="nucleotide sequence ID" value="NZ_CP017831.1"/>
</dbReference>
<dbReference type="PIRSF" id="PIRSF000513">
    <property type="entry name" value="Thz_kinase"/>
    <property type="match status" value="1"/>
</dbReference>
<dbReference type="GO" id="GO:0009229">
    <property type="term" value="P:thiamine diphosphate biosynthetic process"/>
    <property type="evidence" value="ECO:0007669"/>
    <property type="project" value="UniProtKB-UniRule"/>
</dbReference>
<comment type="pathway">
    <text evidence="3 11">Cofactor biosynthesis; thiamine diphosphate biosynthesis; 4-methyl-5-(2-phosphoethyl)-thiazole from 5-(2-hydroxyethyl)-4-methylthiazole: step 1/1.</text>
</comment>
<protein>
    <recommendedName>
        <fullName evidence="11">Hydroxyethylthiazole kinase</fullName>
        <ecNumber evidence="11">2.7.1.50</ecNumber>
    </recommendedName>
    <alternativeName>
        <fullName evidence="11">4-methyl-5-beta-hydroxyethylthiazole kinase</fullName>
        <shortName evidence="11">TH kinase</shortName>
        <shortName evidence="11">Thz kinase</shortName>
    </alternativeName>
</protein>
<dbReference type="InterPro" id="IPR029056">
    <property type="entry name" value="Ribokinase-like"/>
</dbReference>
<evidence type="ECO:0000313" key="13">
    <source>
        <dbReference type="Proteomes" id="UP000179284"/>
    </source>
</evidence>
<dbReference type="UniPathway" id="UPA00060">
    <property type="reaction ID" value="UER00139"/>
</dbReference>
<keyword evidence="13" id="KW-1185">Reference proteome</keyword>
<keyword evidence="5 11" id="KW-0479">Metal-binding</keyword>
<dbReference type="GO" id="GO:0004417">
    <property type="term" value="F:hydroxyethylthiazole kinase activity"/>
    <property type="evidence" value="ECO:0007669"/>
    <property type="project" value="UniProtKB-UniRule"/>
</dbReference>
<gene>
    <name evidence="11" type="primary">thiM</name>
    <name evidence="12" type="ORF">bhn_I2116</name>
</gene>
<comment type="cofactor">
    <cofactor evidence="2 11">
        <name>Mg(2+)</name>
        <dbReference type="ChEBI" id="CHEBI:18420"/>
    </cofactor>
</comment>
<dbReference type="EC" id="2.7.1.50" evidence="11"/>
<evidence type="ECO:0000256" key="1">
    <source>
        <dbReference type="ARBA" id="ARBA00001771"/>
    </source>
</evidence>
<name>A0A1D9P3P5_9FIRM</name>
<keyword evidence="8 11" id="KW-0067">ATP-binding</keyword>
<evidence type="ECO:0000256" key="5">
    <source>
        <dbReference type="ARBA" id="ARBA00022723"/>
    </source>
</evidence>
<sequence>MEIIKKLKCSNKLIHCITNPISIMQCANSVLGLGARPIMAEHPAEVVDITDSADALLINLGNITDVRMEAMRKSFETALYKRIPIVVDAVGVACSDIRKEFFYKKLITAMDCICTTEESKPFLVIKGNYSEIKALYDDNYKGSGVDGDASLNTEDIASVAKELAKDLDAVILASGKTDIVTDGERNYAVANGVKELGMITGTGCMLGAICASFLAAQEDIEAVAEACAFLGIAGERAAKEPVGSGTFLVKLLDEVSLLQDEDIRKLAKIRKE</sequence>
<dbReference type="EMBL" id="CP017831">
    <property type="protein sequence ID" value="AOZ97149.1"/>
    <property type="molecule type" value="Genomic_DNA"/>
</dbReference>
<evidence type="ECO:0000256" key="10">
    <source>
        <dbReference type="ARBA" id="ARBA00022977"/>
    </source>
</evidence>
<feature type="binding site" evidence="11">
    <location>
        <position position="174"/>
    </location>
    <ligand>
        <name>ATP</name>
        <dbReference type="ChEBI" id="CHEBI:30616"/>
    </ligand>
</feature>
<dbReference type="HAMAP" id="MF_00228">
    <property type="entry name" value="Thz_kinase"/>
    <property type="match status" value="1"/>
</dbReference>
<comment type="catalytic activity">
    <reaction evidence="1 11">
        <text>5-(2-hydroxyethyl)-4-methylthiazole + ATP = 4-methyl-5-(2-phosphooxyethyl)-thiazole + ADP + H(+)</text>
        <dbReference type="Rhea" id="RHEA:24212"/>
        <dbReference type="ChEBI" id="CHEBI:15378"/>
        <dbReference type="ChEBI" id="CHEBI:17957"/>
        <dbReference type="ChEBI" id="CHEBI:30616"/>
        <dbReference type="ChEBI" id="CHEBI:58296"/>
        <dbReference type="ChEBI" id="CHEBI:456216"/>
        <dbReference type="EC" id="2.7.1.50"/>
    </reaction>
</comment>
<dbReference type="GO" id="GO:0000287">
    <property type="term" value="F:magnesium ion binding"/>
    <property type="evidence" value="ECO:0007669"/>
    <property type="project" value="UniProtKB-UniRule"/>
</dbReference>
<dbReference type="KEGG" id="bhu:bhn_I2116"/>
<dbReference type="GO" id="GO:0005524">
    <property type="term" value="F:ATP binding"/>
    <property type="evidence" value="ECO:0007669"/>
    <property type="project" value="UniProtKB-UniRule"/>
</dbReference>
<evidence type="ECO:0000256" key="2">
    <source>
        <dbReference type="ARBA" id="ARBA00001946"/>
    </source>
</evidence>
<dbReference type="NCBIfam" id="NF006830">
    <property type="entry name" value="PRK09355.1"/>
    <property type="match status" value="1"/>
</dbReference>
<keyword evidence="6 11" id="KW-0547">Nucleotide-binding</keyword>
<evidence type="ECO:0000256" key="11">
    <source>
        <dbReference type="HAMAP-Rule" id="MF_00228"/>
    </source>
</evidence>
<comment type="similarity">
    <text evidence="11">Belongs to the Thz kinase family.</text>
</comment>
<evidence type="ECO:0000256" key="8">
    <source>
        <dbReference type="ARBA" id="ARBA00022840"/>
    </source>
</evidence>
<dbReference type="PRINTS" id="PR01099">
    <property type="entry name" value="HYETHTZKNASE"/>
</dbReference>
<dbReference type="InterPro" id="IPR000417">
    <property type="entry name" value="Hyethyz_kinase"/>
</dbReference>
<dbReference type="Gene3D" id="3.40.1190.20">
    <property type="match status" value="1"/>
</dbReference>
<accession>A0A1D9P3P5</accession>